<dbReference type="AlphaFoldDB" id="A0A5C6BZT6"/>
<reference evidence="3 4" key="1">
    <citation type="submission" date="2019-02" db="EMBL/GenBank/DDBJ databases">
        <title>Deep-cultivation of Planctomycetes and their phenomic and genomic characterization uncovers novel biology.</title>
        <authorList>
            <person name="Wiegand S."/>
            <person name="Jogler M."/>
            <person name="Boedeker C."/>
            <person name="Pinto D."/>
            <person name="Vollmers J."/>
            <person name="Rivas-Marin E."/>
            <person name="Kohn T."/>
            <person name="Peeters S.H."/>
            <person name="Heuer A."/>
            <person name="Rast P."/>
            <person name="Oberbeckmann S."/>
            <person name="Bunk B."/>
            <person name="Jeske O."/>
            <person name="Meyerdierks A."/>
            <person name="Storesund J.E."/>
            <person name="Kallscheuer N."/>
            <person name="Luecker S."/>
            <person name="Lage O.M."/>
            <person name="Pohl T."/>
            <person name="Merkel B.J."/>
            <person name="Hornburger P."/>
            <person name="Mueller R.-W."/>
            <person name="Bruemmer F."/>
            <person name="Labrenz M."/>
            <person name="Spormann A.M."/>
            <person name="Op Den Camp H."/>
            <person name="Overmann J."/>
            <person name="Amann R."/>
            <person name="Jetten M.S.M."/>
            <person name="Mascher T."/>
            <person name="Medema M.H."/>
            <person name="Devos D.P."/>
            <person name="Kaster A.-K."/>
            <person name="Ovreas L."/>
            <person name="Rohde M."/>
            <person name="Galperin M.Y."/>
            <person name="Jogler C."/>
        </authorList>
    </citation>
    <scope>NUCLEOTIDE SEQUENCE [LARGE SCALE GENOMIC DNA]</scope>
    <source>
        <strain evidence="3 4">Pla52o</strain>
    </source>
</reference>
<evidence type="ECO:0000256" key="1">
    <source>
        <dbReference type="SAM" id="Phobius"/>
    </source>
</evidence>
<feature type="transmembrane region" description="Helical" evidence="1">
    <location>
        <begin position="21"/>
        <end position="43"/>
    </location>
</feature>
<name>A0A5C6BZT6_9BACT</name>
<accession>A0A5C6BZT6</accession>
<dbReference type="EMBL" id="SJPT01000012">
    <property type="protein sequence ID" value="TWU17445.1"/>
    <property type="molecule type" value="Genomic_DNA"/>
</dbReference>
<evidence type="ECO:0000259" key="2">
    <source>
        <dbReference type="Pfam" id="PF07811"/>
    </source>
</evidence>
<keyword evidence="1" id="KW-1133">Transmembrane helix</keyword>
<keyword evidence="1" id="KW-0812">Transmembrane</keyword>
<dbReference type="Pfam" id="PF07811">
    <property type="entry name" value="TadE"/>
    <property type="match status" value="1"/>
</dbReference>
<keyword evidence="1" id="KW-0472">Membrane</keyword>
<keyword evidence="4" id="KW-1185">Reference proteome</keyword>
<gene>
    <name evidence="3" type="ORF">Pla52o_52490</name>
</gene>
<comment type="caution">
    <text evidence="3">The sequence shown here is derived from an EMBL/GenBank/DDBJ whole genome shotgun (WGS) entry which is preliminary data.</text>
</comment>
<evidence type="ECO:0000313" key="4">
    <source>
        <dbReference type="Proteomes" id="UP000316304"/>
    </source>
</evidence>
<dbReference type="InterPro" id="IPR012495">
    <property type="entry name" value="TadE-like_dom"/>
</dbReference>
<organism evidence="3 4">
    <name type="scientific">Novipirellula galeiformis</name>
    <dbReference type="NCBI Taxonomy" id="2528004"/>
    <lineage>
        <taxon>Bacteria</taxon>
        <taxon>Pseudomonadati</taxon>
        <taxon>Planctomycetota</taxon>
        <taxon>Planctomycetia</taxon>
        <taxon>Pirellulales</taxon>
        <taxon>Pirellulaceae</taxon>
        <taxon>Novipirellula</taxon>
    </lineage>
</organism>
<sequence length="144" mass="16401">MSNNHDPHSQRRRRGCTTVEAAVVAPVFLLTALVTVDFCRIYHAETIVCQAVHAAAVHGAGRNFYAETREQWEAEVREVVDRELEPLGPQGTDNVHVSVTAQQENELYFLATVEVAFPFQPIIASNFLPLEMLINRRQIIRRYR</sequence>
<dbReference type="RefSeq" id="WP_197169469.1">
    <property type="nucleotide sequence ID" value="NZ_SJPT01000012.1"/>
</dbReference>
<proteinExistence type="predicted"/>
<evidence type="ECO:0000313" key="3">
    <source>
        <dbReference type="EMBL" id="TWU17445.1"/>
    </source>
</evidence>
<protein>
    <submittedName>
        <fullName evidence="3">TadE-like protein</fullName>
    </submittedName>
</protein>
<dbReference type="Proteomes" id="UP000316304">
    <property type="component" value="Unassembled WGS sequence"/>
</dbReference>
<feature type="domain" description="TadE-like" evidence="2">
    <location>
        <begin position="16"/>
        <end position="56"/>
    </location>
</feature>